<gene>
    <name evidence="1" type="ORF">NCTC11012_03072</name>
    <name evidence="2" type="ORF">NCTC11012_03094</name>
</gene>
<dbReference type="AlphaFoldDB" id="A0A378UTV7"/>
<protein>
    <recommendedName>
        <fullName evidence="4">Plasmid stabilisation system protein</fullName>
    </recommendedName>
</protein>
<dbReference type="EMBL" id="UGQF01000003">
    <property type="protein sequence ID" value="STZ82960.1"/>
    <property type="molecule type" value="Genomic_DNA"/>
</dbReference>
<dbReference type="EMBL" id="UGQF01000004">
    <property type="protein sequence ID" value="STZ82982.1"/>
    <property type="molecule type" value="Genomic_DNA"/>
</dbReference>
<evidence type="ECO:0008006" key="4">
    <source>
        <dbReference type="Google" id="ProtNLM"/>
    </source>
</evidence>
<dbReference type="InterPro" id="IPR035093">
    <property type="entry name" value="RelE/ParE_toxin_dom_sf"/>
</dbReference>
<dbReference type="SUPFAM" id="SSF143011">
    <property type="entry name" value="RelE-like"/>
    <property type="match status" value="1"/>
</dbReference>
<dbReference type="RefSeq" id="WP_228707225.1">
    <property type="nucleotide sequence ID" value="NZ_UGQF01000003.1"/>
</dbReference>
<reference evidence="2 3" key="1">
    <citation type="submission" date="2018-06" db="EMBL/GenBank/DDBJ databases">
        <authorList>
            <consortium name="Pathogen Informatics"/>
            <person name="Doyle S."/>
        </authorList>
    </citation>
    <scope>NUCLEOTIDE SEQUENCE [LARGE SCALE GENOMIC DNA]</scope>
    <source>
        <strain evidence="2 3">NCTC11012</strain>
    </source>
</reference>
<evidence type="ECO:0000313" key="3">
    <source>
        <dbReference type="Proteomes" id="UP000254618"/>
    </source>
</evidence>
<organism evidence="2 3">
    <name type="scientific">Moraxella equi</name>
    <dbReference type="NCBI Taxonomy" id="60442"/>
    <lineage>
        <taxon>Bacteria</taxon>
        <taxon>Pseudomonadati</taxon>
        <taxon>Pseudomonadota</taxon>
        <taxon>Gammaproteobacteria</taxon>
        <taxon>Moraxellales</taxon>
        <taxon>Moraxellaceae</taxon>
        <taxon>Moraxella</taxon>
    </lineage>
</organism>
<evidence type="ECO:0000313" key="1">
    <source>
        <dbReference type="EMBL" id="STZ82960.1"/>
    </source>
</evidence>
<proteinExistence type="predicted"/>
<evidence type="ECO:0000313" key="2">
    <source>
        <dbReference type="EMBL" id="STZ82982.1"/>
    </source>
</evidence>
<dbReference type="Proteomes" id="UP000254618">
    <property type="component" value="Unassembled WGS sequence"/>
</dbReference>
<dbReference type="Gene3D" id="3.30.2310.20">
    <property type="entry name" value="RelE-like"/>
    <property type="match status" value="1"/>
</dbReference>
<name>A0A378UTV7_9GAMM</name>
<sequence length="66" mass="7504">MKYEIILAKGVEDFLDSIPQKHARQIVKKIDLLAQDPHTSSNGAIKRISTPKTGKKWRISHNFSNC</sequence>
<accession>A0A378UTV7</accession>